<dbReference type="InterPro" id="IPR037423">
    <property type="entry name" value="CysB_PBP2"/>
</dbReference>
<dbReference type="InterPro" id="IPR000847">
    <property type="entry name" value="LysR_HTH_N"/>
</dbReference>
<organism evidence="6">
    <name type="scientific">Variovorax paradoxus</name>
    <dbReference type="NCBI Taxonomy" id="34073"/>
    <lineage>
        <taxon>Bacteria</taxon>
        <taxon>Pseudomonadati</taxon>
        <taxon>Pseudomonadota</taxon>
        <taxon>Betaproteobacteria</taxon>
        <taxon>Burkholderiales</taxon>
        <taxon>Comamonadaceae</taxon>
        <taxon>Variovorax</taxon>
    </lineage>
</organism>
<keyword evidence="3" id="KW-0238">DNA-binding</keyword>
<dbReference type="RefSeq" id="WP_339088338.1">
    <property type="nucleotide sequence ID" value="NZ_LR743507.1"/>
</dbReference>
<name>A0A679INC8_VARPD</name>
<dbReference type="AlphaFoldDB" id="A0A679INC8"/>
<evidence type="ECO:0000313" key="6">
    <source>
        <dbReference type="EMBL" id="CAA2100139.1"/>
    </source>
</evidence>
<proteinExistence type="inferred from homology"/>
<keyword evidence="4" id="KW-0804">Transcription</keyword>
<sequence length="315" mass="34743">MNFQQLRSVREAVRCGFNLTEVAHTLHTSQPGVSRQIRELEEELGIELFVRAGKRLTGLTEPGGHVLPIIERMLMESSNLKHAGQEFVAQQSGLLSVAATHSQARYAMPVAVQEFRTQFPNVKLHLHQGSPKQIAQMLLDGEADVGIATEALGDYPQLVALPCYRWTHSVIVPPGHPLLDAPLTLDALTRYPLITYDTGFTGRSRIDEAFEQRGLQPNIVLAAMDADVIKTYVQLGLGVGIVAGVAYEAERDTQLRALDAGRLFGINLTKLAVRRGTYLRKYVYAFIESFAPTLTRAVVEKALGDEARAASHYEI</sequence>
<evidence type="ECO:0000256" key="3">
    <source>
        <dbReference type="ARBA" id="ARBA00023125"/>
    </source>
</evidence>
<evidence type="ECO:0000256" key="2">
    <source>
        <dbReference type="ARBA" id="ARBA00023015"/>
    </source>
</evidence>
<dbReference type="GO" id="GO:0003700">
    <property type="term" value="F:DNA-binding transcription factor activity"/>
    <property type="evidence" value="ECO:0007669"/>
    <property type="project" value="InterPro"/>
</dbReference>
<dbReference type="InterPro" id="IPR005119">
    <property type="entry name" value="LysR_subst-bd"/>
</dbReference>
<dbReference type="Pfam" id="PF03466">
    <property type="entry name" value="LysR_substrate"/>
    <property type="match status" value="1"/>
</dbReference>
<dbReference type="GO" id="GO:0000976">
    <property type="term" value="F:transcription cis-regulatory region binding"/>
    <property type="evidence" value="ECO:0007669"/>
    <property type="project" value="TreeGrafter"/>
</dbReference>
<gene>
    <name evidence="6" type="primary">cbl_1</name>
    <name evidence="6" type="ORF">VVAX_00590</name>
</gene>
<dbReference type="PANTHER" id="PTHR30126">
    <property type="entry name" value="HTH-TYPE TRANSCRIPTIONAL REGULATOR"/>
    <property type="match status" value="1"/>
</dbReference>
<evidence type="ECO:0000259" key="5">
    <source>
        <dbReference type="PROSITE" id="PS50931"/>
    </source>
</evidence>
<keyword evidence="2" id="KW-0805">Transcription regulation</keyword>
<protein>
    <submittedName>
        <fullName evidence="6">HTH-type transcriptional regulator cbl</fullName>
    </submittedName>
</protein>
<dbReference type="SUPFAM" id="SSF53850">
    <property type="entry name" value="Periplasmic binding protein-like II"/>
    <property type="match status" value="1"/>
</dbReference>
<dbReference type="NCBIfam" id="NF009327">
    <property type="entry name" value="PRK12684.1"/>
    <property type="match status" value="1"/>
</dbReference>
<dbReference type="PROSITE" id="PS50931">
    <property type="entry name" value="HTH_LYSR"/>
    <property type="match status" value="1"/>
</dbReference>
<accession>A0A679INC8</accession>
<dbReference type="InterPro" id="IPR036388">
    <property type="entry name" value="WH-like_DNA-bd_sf"/>
</dbReference>
<dbReference type="InterPro" id="IPR036390">
    <property type="entry name" value="WH_DNA-bd_sf"/>
</dbReference>
<dbReference type="EMBL" id="LR743507">
    <property type="protein sequence ID" value="CAA2100139.1"/>
    <property type="molecule type" value="Genomic_DNA"/>
</dbReference>
<reference evidence="6" key="1">
    <citation type="submission" date="2019-12" db="EMBL/GenBank/DDBJ databases">
        <authorList>
            <person name="Cremers G."/>
        </authorList>
    </citation>
    <scope>NUCLEOTIDE SEQUENCE</scope>
    <source>
        <strain evidence="6">Vvax</strain>
    </source>
</reference>
<dbReference type="CDD" id="cd08413">
    <property type="entry name" value="PBP2_CysB_like"/>
    <property type="match status" value="1"/>
</dbReference>
<feature type="domain" description="HTH lysR-type" evidence="5">
    <location>
        <begin position="1"/>
        <end position="59"/>
    </location>
</feature>
<dbReference type="Gene3D" id="3.40.190.10">
    <property type="entry name" value="Periplasmic binding protein-like II"/>
    <property type="match status" value="2"/>
</dbReference>
<comment type="similarity">
    <text evidence="1">Belongs to the LysR transcriptional regulatory family.</text>
</comment>
<evidence type="ECO:0000256" key="4">
    <source>
        <dbReference type="ARBA" id="ARBA00023163"/>
    </source>
</evidence>
<dbReference type="PRINTS" id="PR00039">
    <property type="entry name" value="HTHLYSR"/>
</dbReference>
<dbReference type="Pfam" id="PF00126">
    <property type="entry name" value="HTH_1"/>
    <property type="match status" value="1"/>
</dbReference>
<dbReference type="Gene3D" id="1.10.10.10">
    <property type="entry name" value="Winged helix-like DNA-binding domain superfamily/Winged helix DNA-binding domain"/>
    <property type="match status" value="1"/>
</dbReference>
<dbReference type="PANTHER" id="PTHR30126:SF6">
    <property type="entry name" value="HTH-TYPE TRANSCRIPTIONAL REGULATOR CYSB-RELATED"/>
    <property type="match status" value="1"/>
</dbReference>
<dbReference type="SUPFAM" id="SSF46785">
    <property type="entry name" value="Winged helix' DNA-binding domain"/>
    <property type="match status" value="1"/>
</dbReference>
<dbReference type="GO" id="GO:0019344">
    <property type="term" value="P:cysteine biosynthetic process"/>
    <property type="evidence" value="ECO:0007669"/>
    <property type="project" value="TreeGrafter"/>
</dbReference>
<evidence type="ECO:0000256" key="1">
    <source>
        <dbReference type="ARBA" id="ARBA00009437"/>
    </source>
</evidence>